<dbReference type="Pfam" id="PF19086">
    <property type="entry name" value="Terpene_syn_C_2"/>
    <property type="match status" value="1"/>
</dbReference>
<organism evidence="1 2">
    <name type="scientific">Streptomyces coacervatus</name>
    <dbReference type="NCBI Taxonomy" id="647381"/>
    <lineage>
        <taxon>Bacteria</taxon>
        <taxon>Bacillati</taxon>
        <taxon>Actinomycetota</taxon>
        <taxon>Actinomycetes</taxon>
        <taxon>Kitasatosporales</taxon>
        <taxon>Streptomycetaceae</taxon>
        <taxon>Streptomyces</taxon>
    </lineage>
</organism>
<dbReference type="Proteomes" id="UP001501009">
    <property type="component" value="Unassembled WGS sequence"/>
</dbReference>
<accession>A0ABP7GQ37</accession>
<evidence type="ECO:0000313" key="1">
    <source>
        <dbReference type="EMBL" id="GAA3770746.1"/>
    </source>
</evidence>
<evidence type="ECO:0000313" key="2">
    <source>
        <dbReference type="Proteomes" id="UP001501009"/>
    </source>
</evidence>
<evidence type="ECO:0008006" key="3">
    <source>
        <dbReference type="Google" id="ProtNLM"/>
    </source>
</evidence>
<proteinExistence type="predicted"/>
<gene>
    <name evidence="1" type="ORF">GCM10022403_002590</name>
</gene>
<dbReference type="EMBL" id="BAABDE010000002">
    <property type="protein sequence ID" value="GAA3770746.1"/>
    <property type="molecule type" value="Genomic_DNA"/>
</dbReference>
<comment type="caution">
    <text evidence="1">The sequence shown here is derived from an EMBL/GenBank/DDBJ whole genome shotgun (WGS) entry which is preliminary data.</text>
</comment>
<name>A0ABP7GQ37_9ACTN</name>
<protein>
    <recommendedName>
        <fullName evidence="3">Terpene synthase</fullName>
    </recommendedName>
</protein>
<dbReference type="InterPro" id="IPR008949">
    <property type="entry name" value="Isoprenoid_synthase_dom_sf"/>
</dbReference>
<dbReference type="SUPFAM" id="SSF48576">
    <property type="entry name" value="Terpenoid synthases"/>
    <property type="match status" value="1"/>
</dbReference>
<keyword evidence="2" id="KW-1185">Reference proteome</keyword>
<reference evidence="2" key="1">
    <citation type="journal article" date="2019" name="Int. J. Syst. Evol. Microbiol.">
        <title>The Global Catalogue of Microorganisms (GCM) 10K type strain sequencing project: providing services to taxonomists for standard genome sequencing and annotation.</title>
        <authorList>
            <consortium name="The Broad Institute Genomics Platform"/>
            <consortium name="The Broad Institute Genome Sequencing Center for Infectious Disease"/>
            <person name="Wu L."/>
            <person name="Ma J."/>
        </authorList>
    </citation>
    <scope>NUCLEOTIDE SEQUENCE [LARGE SCALE GENOMIC DNA]</scope>
    <source>
        <strain evidence="2">JCM 17138</strain>
    </source>
</reference>
<dbReference type="Gene3D" id="1.10.600.10">
    <property type="entry name" value="Farnesyl Diphosphate Synthase"/>
    <property type="match status" value="1"/>
</dbReference>
<sequence>MRSRGRWRIQLIGRTELLPTDTARRLHRTAQATTGFRGPAVREWVLTPDPAAEQLEARIRECALARDLYDTSNNTAPLQAPCTPLAAEILANGPRALVSAVAMYWTAVIAFDDQVVEAHRSPKPYRDTIPALLRDGRLPPEPDRFHHAFRDIRDAVLAAHEDAALPEFADQVEYALAGAVREWEWHRSGRIPTVAEYMAHALGTPHILPVVPFQRLADKQLLPLAAPLPSDLAHLARIVTRIARLKNDVLNVAKDGRDGTLNFCDVLVAEHRIPTDAHSISRSIDACYAWYLTVARYGHNQKTAQLADSAP</sequence>